<proteinExistence type="predicted"/>
<feature type="domain" description="M23ase beta-sheet core" evidence="1">
    <location>
        <begin position="113"/>
        <end position="205"/>
    </location>
</feature>
<protein>
    <submittedName>
        <fullName evidence="2">Peptidase</fullName>
    </submittedName>
</protein>
<dbReference type="Proteomes" id="UP000324015">
    <property type="component" value="Chromosome"/>
</dbReference>
<dbReference type="InterPro" id="IPR006311">
    <property type="entry name" value="TAT_signal"/>
</dbReference>
<evidence type="ECO:0000313" key="2">
    <source>
        <dbReference type="EMBL" id="QES46092.1"/>
    </source>
</evidence>
<organism evidence="2 3">
    <name type="scientific">Streptomyces venezuelae</name>
    <dbReference type="NCBI Taxonomy" id="54571"/>
    <lineage>
        <taxon>Bacteria</taxon>
        <taxon>Bacillati</taxon>
        <taxon>Actinomycetota</taxon>
        <taxon>Actinomycetes</taxon>
        <taxon>Kitasatosporales</taxon>
        <taxon>Streptomycetaceae</taxon>
        <taxon>Streptomyces</taxon>
    </lineage>
</organism>
<reference evidence="2 3" key="1">
    <citation type="submission" date="2018-05" db="EMBL/GenBank/DDBJ databases">
        <title>Streptomyces venezuelae.</title>
        <authorList>
            <person name="Kim W."/>
            <person name="Lee N."/>
            <person name="Cho B.-K."/>
        </authorList>
    </citation>
    <scope>NUCLEOTIDE SEQUENCE [LARGE SCALE GENOMIC DNA]</scope>
    <source>
        <strain evidence="2 3">ATCC 14585</strain>
    </source>
</reference>
<dbReference type="RefSeq" id="WP_150185315.1">
    <property type="nucleotide sequence ID" value="NZ_CP029191.1"/>
</dbReference>
<dbReference type="InterPro" id="IPR011055">
    <property type="entry name" value="Dup_hybrid_motif"/>
</dbReference>
<dbReference type="CDD" id="cd12797">
    <property type="entry name" value="M23_peptidase"/>
    <property type="match status" value="1"/>
</dbReference>
<dbReference type="Gene3D" id="2.70.70.10">
    <property type="entry name" value="Glucose Permease (Domain IIA)"/>
    <property type="match status" value="1"/>
</dbReference>
<sequence length="222" mass="23100">MKDDIASPAEATTTRRRALGAAVALLAGGAVPLTATRAAARADGAPSDASDHVCAGEYDPGFEATLAAADDRLGAEEMRGIPEGPPQQYALPLRRGFRVTARYGIRGDWLAGHHTGIDLAVPQGTPVYAVGSGVVLVARWSGAYGNAVTVRMPDGHYALVAHLSSIAVREGARIGAGTFLGRSGATGRATGPHLHLEVRARREYGSDINPVSYLAKRGVRLL</sequence>
<evidence type="ECO:0000259" key="1">
    <source>
        <dbReference type="Pfam" id="PF01551"/>
    </source>
</evidence>
<dbReference type="PANTHER" id="PTHR21666">
    <property type="entry name" value="PEPTIDASE-RELATED"/>
    <property type="match status" value="1"/>
</dbReference>
<evidence type="ECO:0000313" key="3">
    <source>
        <dbReference type="Proteomes" id="UP000324015"/>
    </source>
</evidence>
<dbReference type="InterPro" id="IPR016047">
    <property type="entry name" value="M23ase_b-sheet_dom"/>
</dbReference>
<name>A0A5P2CT47_STRVZ</name>
<dbReference type="PROSITE" id="PS51318">
    <property type="entry name" value="TAT"/>
    <property type="match status" value="1"/>
</dbReference>
<dbReference type="PANTHER" id="PTHR21666:SF270">
    <property type="entry name" value="MUREIN HYDROLASE ACTIVATOR ENVC"/>
    <property type="match status" value="1"/>
</dbReference>
<accession>A0A5P2CT47</accession>
<dbReference type="AlphaFoldDB" id="A0A5P2CT47"/>
<dbReference type="EMBL" id="CP029191">
    <property type="protein sequence ID" value="QES46092.1"/>
    <property type="molecule type" value="Genomic_DNA"/>
</dbReference>
<dbReference type="InterPro" id="IPR050570">
    <property type="entry name" value="Cell_wall_metabolism_enzyme"/>
</dbReference>
<dbReference type="GO" id="GO:0004222">
    <property type="term" value="F:metalloendopeptidase activity"/>
    <property type="evidence" value="ECO:0007669"/>
    <property type="project" value="TreeGrafter"/>
</dbReference>
<dbReference type="Pfam" id="PF01551">
    <property type="entry name" value="Peptidase_M23"/>
    <property type="match status" value="1"/>
</dbReference>
<dbReference type="SUPFAM" id="SSF51261">
    <property type="entry name" value="Duplicated hybrid motif"/>
    <property type="match status" value="1"/>
</dbReference>
<gene>
    <name evidence="2" type="ORF">DEJ49_19560</name>
</gene>